<name>A0ABM5M246_BACA1</name>
<dbReference type="EMBL" id="CP002207">
    <property type="protein sequence ID" value="ADP34171.1"/>
    <property type="molecule type" value="Genomic_DNA"/>
</dbReference>
<accession>A0ABM5M246</accession>
<dbReference type="Proteomes" id="UP000006867">
    <property type="component" value="Chromosome"/>
</dbReference>
<dbReference type="Pfam" id="PF17319">
    <property type="entry name" value="DUF5362"/>
    <property type="match status" value="1"/>
</dbReference>
<keyword evidence="1" id="KW-1133">Transmembrane helix</keyword>
<dbReference type="RefSeq" id="WP_003326579.1">
    <property type="nucleotide sequence ID" value="NC_014639.1"/>
</dbReference>
<keyword evidence="1" id="KW-0472">Membrane</keyword>
<feature type="transmembrane region" description="Helical" evidence="1">
    <location>
        <begin position="91"/>
        <end position="116"/>
    </location>
</feature>
<dbReference type="InterPro" id="IPR035287">
    <property type="entry name" value="DUF5362"/>
</dbReference>
<evidence type="ECO:0000313" key="3">
    <source>
        <dbReference type="Proteomes" id="UP000006867"/>
    </source>
</evidence>
<feature type="transmembrane region" description="Helical" evidence="1">
    <location>
        <begin position="12"/>
        <end position="31"/>
    </location>
</feature>
<reference evidence="2 3" key="1">
    <citation type="journal article" date="2011" name="Front. Microbiol.">
        <title>Genomic signatures of strain selection and enhancement in Bacillus atrophaeus var. globigii, a historical biowarfare simulant.</title>
        <authorList>
            <person name="Gibbons H.S."/>
            <person name="Broomall S.M."/>
            <person name="McNew L.A."/>
            <person name="Daligault H."/>
            <person name="Chapman C."/>
            <person name="Bruce D."/>
            <person name="Karavis M."/>
            <person name="Krepps M."/>
            <person name="McGregor P.A."/>
            <person name="Hong C."/>
            <person name="Park K.H."/>
            <person name="Akmal A."/>
            <person name="Feldman A."/>
            <person name="Lin J.S."/>
            <person name="Chang W.E."/>
            <person name="Higgs B.W."/>
            <person name="Demirev P."/>
            <person name="Lindquist J."/>
            <person name="Liem A."/>
            <person name="Fochler E."/>
            <person name="Read T.D."/>
            <person name="Tapia R."/>
            <person name="Johnson S."/>
            <person name="Bishop-Lilly K.A."/>
            <person name="Detter C."/>
            <person name="Han C."/>
            <person name="Sozhamannan S."/>
            <person name="Rosenzweig C.N."/>
            <person name="Skowronski E.W."/>
        </authorList>
    </citation>
    <scope>NUCLEOTIDE SEQUENCE [LARGE SCALE GENOMIC DNA]</scope>
    <source>
        <strain evidence="2 3">1942</strain>
    </source>
</reference>
<evidence type="ECO:0000256" key="1">
    <source>
        <dbReference type="SAM" id="Phobius"/>
    </source>
</evidence>
<feature type="transmembrane region" description="Helical" evidence="1">
    <location>
        <begin position="37"/>
        <end position="57"/>
    </location>
</feature>
<evidence type="ECO:0000313" key="2">
    <source>
        <dbReference type="EMBL" id="ADP34171.1"/>
    </source>
</evidence>
<keyword evidence="1" id="KW-0812">Transmembrane</keyword>
<protein>
    <submittedName>
        <fullName evidence="2">YwnC</fullName>
    </submittedName>
</protein>
<organism evidence="2 3">
    <name type="scientific">Bacillus atrophaeus (strain 1942)</name>
    <dbReference type="NCBI Taxonomy" id="720555"/>
    <lineage>
        <taxon>Bacteria</taxon>
        <taxon>Bacillati</taxon>
        <taxon>Bacillota</taxon>
        <taxon>Bacilli</taxon>
        <taxon>Bacillales</taxon>
        <taxon>Bacillaceae</taxon>
        <taxon>Bacillus</taxon>
    </lineage>
</organism>
<gene>
    <name evidence="2" type="ordered locus">BATR1942_16260</name>
</gene>
<keyword evidence="3" id="KW-1185">Reference proteome</keyword>
<proteinExistence type="predicted"/>
<sequence length="129" mass="14216">MKSELVNKSLSIIAKWGKATGILFIIMGALAALSGAFFFIIGAAPGVLQIIAGIFLLRSAKEAAKMLEQLDDNAEEIMLENYAKFVKMQGIYLIVSIVLSILVMVAVFVFMMLGVADGLFNEYDYQYYE</sequence>